<evidence type="ECO:0000259" key="7">
    <source>
        <dbReference type="PROSITE" id="PS50217"/>
    </source>
</evidence>
<reference evidence="8 9" key="1">
    <citation type="journal article" date="2017" name="Biotechnol. Biofuels">
        <title>Differential beta-glucosidase expression as a function of carbon source availability in Talaromyces amestolkiae: a genomic and proteomic approach.</title>
        <authorList>
            <person name="de Eugenio L.I."/>
            <person name="Mendez-Liter J.A."/>
            <person name="Nieto-Dominguez M."/>
            <person name="Alonso L."/>
            <person name="Gil-Munoz J."/>
            <person name="Barriuso J."/>
            <person name="Prieto A."/>
            <person name="Martinez M.J."/>
        </authorList>
    </citation>
    <scope>NUCLEOTIDE SEQUENCE [LARGE SCALE GENOMIC DNA]</scope>
    <source>
        <strain evidence="8 9">CIB</strain>
    </source>
</reference>
<dbReference type="SMART" id="SM00338">
    <property type="entry name" value="BRLZ"/>
    <property type="match status" value="1"/>
</dbReference>
<name>A0A364KKH7_TALAM</name>
<keyword evidence="5" id="KW-0539">Nucleus</keyword>
<dbReference type="Gene3D" id="1.20.5.170">
    <property type="match status" value="1"/>
</dbReference>
<evidence type="ECO:0000256" key="3">
    <source>
        <dbReference type="ARBA" id="ARBA00023125"/>
    </source>
</evidence>
<dbReference type="InterPro" id="IPR046347">
    <property type="entry name" value="bZIP_sf"/>
</dbReference>
<evidence type="ECO:0000256" key="6">
    <source>
        <dbReference type="SAM" id="MobiDB-lite"/>
    </source>
</evidence>
<feature type="compositionally biased region" description="Basic and acidic residues" evidence="6">
    <location>
        <begin position="174"/>
        <end position="194"/>
    </location>
</feature>
<evidence type="ECO:0000313" key="9">
    <source>
        <dbReference type="Proteomes" id="UP000249363"/>
    </source>
</evidence>
<feature type="compositionally biased region" description="Basic and acidic residues" evidence="6">
    <location>
        <begin position="256"/>
        <end position="267"/>
    </location>
</feature>
<dbReference type="Pfam" id="PF07716">
    <property type="entry name" value="bZIP_2"/>
    <property type="match status" value="1"/>
</dbReference>
<dbReference type="FunFam" id="1.20.5.170:FF:000075">
    <property type="entry name" value="BZIP transcription factor (MetR)"/>
    <property type="match status" value="1"/>
</dbReference>
<evidence type="ECO:0000256" key="1">
    <source>
        <dbReference type="ARBA" id="ARBA00004123"/>
    </source>
</evidence>
<dbReference type="STRING" id="1196081.A0A364KKH7"/>
<dbReference type="CDD" id="cd14705">
    <property type="entry name" value="bZIP_Zip1"/>
    <property type="match status" value="1"/>
</dbReference>
<dbReference type="EMBL" id="MIKG01000001">
    <property type="protein sequence ID" value="RAO64047.1"/>
    <property type="molecule type" value="Genomic_DNA"/>
</dbReference>
<dbReference type="GO" id="GO:0001228">
    <property type="term" value="F:DNA-binding transcription activator activity, RNA polymerase II-specific"/>
    <property type="evidence" value="ECO:0007669"/>
    <property type="project" value="TreeGrafter"/>
</dbReference>
<dbReference type="PROSITE" id="PS00036">
    <property type="entry name" value="BZIP_BASIC"/>
    <property type="match status" value="1"/>
</dbReference>
<comment type="caution">
    <text evidence="8">The sequence shown here is derived from an EMBL/GenBank/DDBJ whole genome shotgun (WGS) entry which is preliminary data.</text>
</comment>
<gene>
    <name evidence="8" type="ORF">BHQ10_000059</name>
</gene>
<dbReference type="Proteomes" id="UP000249363">
    <property type="component" value="Unassembled WGS sequence"/>
</dbReference>
<keyword evidence="2" id="KW-0805">Transcription regulation</keyword>
<evidence type="ECO:0000313" key="8">
    <source>
        <dbReference type="EMBL" id="RAO64047.1"/>
    </source>
</evidence>
<feature type="domain" description="BZIP" evidence="7">
    <location>
        <begin position="187"/>
        <end position="250"/>
    </location>
</feature>
<dbReference type="GO" id="GO:0005634">
    <property type="term" value="C:nucleus"/>
    <property type="evidence" value="ECO:0007669"/>
    <property type="project" value="UniProtKB-SubCell"/>
</dbReference>
<dbReference type="PANTHER" id="PTHR13044:SF14">
    <property type="entry name" value="CRYPTOCEPHAL, ISOFORM A"/>
    <property type="match status" value="1"/>
</dbReference>
<protein>
    <recommendedName>
        <fullName evidence="7">BZIP domain-containing protein</fullName>
    </recommendedName>
</protein>
<organism evidence="8 9">
    <name type="scientific">Talaromyces amestolkiae</name>
    <dbReference type="NCBI Taxonomy" id="1196081"/>
    <lineage>
        <taxon>Eukaryota</taxon>
        <taxon>Fungi</taxon>
        <taxon>Dikarya</taxon>
        <taxon>Ascomycota</taxon>
        <taxon>Pezizomycotina</taxon>
        <taxon>Eurotiomycetes</taxon>
        <taxon>Eurotiomycetidae</taxon>
        <taxon>Eurotiales</taxon>
        <taxon>Trichocomaceae</taxon>
        <taxon>Talaromyces</taxon>
        <taxon>Talaromyces sect. Talaromyces</taxon>
    </lineage>
</organism>
<dbReference type="PROSITE" id="PS50217">
    <property type="entry name" value="BZIP"/>
    <property type="match status" value="1"/>
</dbReference>
<evidence type="ECO:0000256" key="5">
    <source>
        <dbReference type="ARBA" id="ARBA00023242"/>
    </source>
</evidence>
<accession>A0A364KKH7</accession>
<dbReference type="OrthoDB" id="1939598at2759"/>
<dbReference type="GeneID" id="63789276"/>
<evidence type="ECO:0000256" key="4">
    <source>
        <dbReference type="ARBA" id="ARBA00023163"/>
    </source>
</evidence>
<comment type="subcellular location">
    <subcellularLocation>
        <location evidence="1">Nucleus</location>
    </subcellularLocation>
</comment>
<feature type="region of interest" description="Disordered" evidence="6">
    <location>
        <begin position="135"/>
        <end position="211"/>
    </location>
</feature>
<keyword evidence="9" id="KW-1185">Reference proteome</keyword>
<feature type="region of interest" description="Disordered" evidence="6">
    <location>
        <begin position="248"/>
        <end position="267"/>
    </location>
</feature>
<dbReference type="InterPro" id="IPR004827">
    <property type="entry name" value="bZIP"/>
</dbReference>
<dbReference type="PANTHER" id="PTHR13044">
    <property type="entry name" value="ACTIVATING TRANSCRIPTION FACTOR ATF 4/5"/>
    <property type="match status" value="1"/>
</dbReference>
<dbReference type="SUPFAM" id="SSF57959">
    <property type="entry name" value="Leucine zipper domain"/>
    <property type="match status" value="1"/>
</dbReference>
<dbReference type="AlphaFoldDB" id="A0A364KKH7"/>
<keyword evidence="4" id="KW-0804">Transcription</keyword>
<feature type="region of interest" description="Disordered" evidence="6">
    <location>
        <begin position="274"/>
        <end position="294"/>
    </location>
</feature>
<evidence type="ECO:0000256" key="2">
    <source>
        <dbReference type="ARBA" id="ARBA00023015"/>
    </source>
</evidence>
<sequence>MSNYGGRRAPNFAQYLEDLNTIPSPYDQSAQQQRSTEPFNLDAELALFTNTEFLDFGHFGDMNMPLGFSPAEEEHKPQEEKHVVEKHLDMNYMDMLNDLGTIPDYTTTFTSAEESRNLQQMNSTFHSIPAVQDTTARPAEKTNTRVPKTEIPSPTDISAFVSTPMQVAGTKRKQSTDAKSLDESARAAAEEDKRRRNTAASARFRVKKKQREQALEKSVKEASEKNAVLEARVSQLELENQWLKNLITEKNGSESGEGKQRSETDIAHMFKNFLASHKAGKEQSSESKIGVGTA</sequence>
<dbReference type="RefSeq" id="XP_040728564.1">
    <property type="nucleotide sequence ID" value="XM_040878425.1"/>
</dbReference>
<dbReference type="GO" id="GO:0000977">
    <property type="term" value="F:RNA polymerase II transcription regulatory region sequence-specific DNA binding"/>
    <property type="evidence" value="ECO:0007669"/>
    <property type="project" value="TreeGrafter"/>
</dbReference>
<keyword evidence="3" id="KW-0238">DNA-binding</keyword>
<proteinExistence type="predicted"/>